<evidence type="ECO:0000259" key="1">
    <source>
        <dbReference type="Pfam" id="PF00149"/>
    </source>
</evidence>
<dbReference type="Proteomes" id="UP000308549">
    <property type="component" value="Unassembled WGS sequence"/>
</dbReference>
<feature type="domain" description="Calcineurin-like phosphoesterase" evidence="1">
    <location>
        <begin position="9"/>
        <end position="206"/>
    </location>
</feature>
<dbReference type="Gene3D" id="3.60.21.10">
    <property type="match status" value="1"/>
</dbReference>
<dbReference type="SUPFAM" id="SSF56300">
    <property type="entry name" value="Metallo-dependent phosphatases"/>
    <property type="match status" value="1"/>
</dbReference>
<dbReference type="OrthoDB" id="630188at2759"/>
<keyword evidence="3" id="KW-1185">Reference proteome</keyword>
<dbReference type="PANTHER" id="PTHR12905">
    <property type="entry name" value="METALLOPHOSPHOESTERASE"/>
    <property type="match status" value="1"/>
</dbReference>
<accession>A0A4U0U6W9</accession>
<name>A0A4U0U6W9_9PEZI</name>
<comment type="caution">
    <text evidence="2">The sequence shown here is derived from an EMBL/GenBank/DDBJ whole genome shotgun (WGS) entry which is preliminary data.</text>
</comment>
<dbReference type="PANTHER" id="PTHR12905:SF16">
    <property type="entry name" value="SER_THR PROTEIN PHOSPHATASE FAMILY PROTEIN (AFU_ORTHOLOGUE AFUA_1G06000)"/>
    <property type="match status" value="1"/>
</dbReference>
<dbReference type="CDD" id="cd07379">
    <property type="entry name" value="MPP_239FB"/>
    <property type="match status" value="1"/>
</dbReference>
<dbReference type="InterPro" id="IPR004843">
    <property type="entry name" value="Calcineurin-like_PHP"/>
</dbReference>
<sequence>MADQFTKTRIICVSDTHNKIPGEGYTLPAGDILVHAGDLTNQGSYLELQKAVSWLEQAKYPVKFVVAGNHDLSLDSDYHLKYEEGWKVQSERVMECMELFSASRSLTYLRHTGALVDVPGKNVSVRVFGSPYSPDGGPQNWAFQYLDSQAADLWSSVPDVDILISHTPPKGFCDTSKHWDEGGCQYLREVLWRIRPLLHVCGHCHEGRGAKIVRWGEDQPAAIEAVREWIDPGIGCKKQSLLDLTGAHGGQALEAGKETAIVNASVMAKSFGKGATEFNKPIVVDLLLRAEGSG</sequence>
<gene>
    <name evidence="2" type="ORF">B0A50_01928</name>
</gene>
<proteinExistence type="predicted"/>
<dbReference type="Pfam" id="PF00149">
    <property type="entry name" value="Metallophos"/>
    <property type="match status" value="1"/>
</dbReference>
<reference evidence="2 3" key="1">
    <citation type="submission" date="2017-03" db="EMBL/GenBank/DDBJ databases">
        <title>Genomes of endolithic fungi from Antarctica.</title>
        <authorList>
            <person name="Coleine C."/>
            <person name="Masonjones S."/>
            <person name="Stajich J.E."/>
        </authorList>
    </citation>
    <scope>NUCLEOTIDE SEQUENCE [LARGE SCALE GENOMIC DNA]</scope>
    <source>
        <strain evidence="2 3">CCFEE 6315</strain>
    </source>
</reference>
<dbReference type="EMBL" id="NAJL01000009">
    <property type="protein sequence ID" value="TKA30960.1"/>
    <property type="molecule type" value="Genomic_DNA"/>
</dbReference>
<dbReference type="AlphaFoldDB" id="A0A4U0U6W9"/>
<dbReference type="GO" id="GO:0016787">
    <property type="term" value="F:hydrolase activity"/>
    <property type="evidence" value="ECO:0007669"/>
    <property type="project" value="InterPro"/>
</dbReference>
<evidence type="ECO:0000313" key="2">
    <source>
        <dbReference type="EMBL" id="TKA30960.1"/>
    </source>
</evidence>
<dbReference type="InterPro" id="IPR051693">
    <property type="entry name" value="UPF0046_metallophosphoest"/>
</dbReference>
<dbReference type="InterPro" id="IPR029052">
    <property type="entry name" value="Metallo-depent_PP-like"/>
</dbReference>
<protein>
    <recommendedName>
        <fullName evidence="1">Calcineurin-like phosphoesterase domain-containing protein</fullName>
    </recommendedName>
</protein>
<organism evidence="2 3">
    <name type="scientific">Salinomyces thailandicus</name>
    <dbReference type="NCBI Taxonomy" id="706561"/>
    <lineage>
        <taxon>Eukaryota</taxon>
        <taxon>Fungi</taxon>
        <taxon>Dikarya</taxon>
        <taxon>Ascomycota</taxon>
        <taxon>Pezizomycotina</taxon>
        <taxon>Dothideomycetes</taxon>
        <taxon>Dothideomycetidae</taxon>
        <taxon>Mycosphaerellales</taxon>
        <taxon>Teratosphaeriaceae</taxon>
        <taxon>Salinomyces</taxon>
    </lineage>
</organism>
<evidence type="ECO:0000313" key="3">
    <source>
        <dbReference type="Proteomes" id="UP000308549"/>
    </source>
</evidence>